<dbReference type="GO" id="GO:0005886">
    <property type="term" value="C:plasma membrane"/>
    <property type="evidence" value="ECO:0007669"/>
    <property type="project" value="TreeGrafter"/>
</dbReference>
<evidence type="ECO:0000256" key="4">
    <source>
        <dbReference type="ARBA" id="ARBA00022553"/>
    </source>
</evidence>
<dbReference type="CDD" id="cd00075">
    <property type="entry name" value="HATPase"/>
    <property type="match status" value="1"/>
</dbReference>
<dbReference type="AlphaFoldDB" id="A0A258HN43"/>
<dbReference type="PRINTS" id="PR00344">
    <property type="entry name" value="BCTRLSENSOR"/>
</dbReference>
<proteinExistence type="predicted"/>
<evidence type="ECO:0000313" key="14">
    <source>
        <dbReference type="EMBL" id="OYX57772.1"/>
    </source>
</evidence>
<dbReference type="PANTHER" id="PTHR45436">
    <property type="entry name" value="SENSOR HISTIDINE KINASE YKOH"/>
    <property type="match status" value="1"/>
</dbReference>
<dbReference type="InterPro" id="IPR005467">
    <property type="entry name" value="His_kinase_dom"/>
</dbReference>
<keyword evidence="10 11" id="KW-0472">Membrane</keyword>
<evidence type="ECO:0000259" key="12">
    <source>
        <dbReference type="PROSITE" id="PS50109"/>
    </source>
</evidence>
<keyword evidence="6 11" id="KW-0812">Transmembrane</keyword>
<evidence type="ECO:0000256" key="2">
    <source>
        <dbReference type="ARBA" id="ARBA00004141"/>
    </source>
</evidence>
<evidence type="ECO:0000256" key="10">
    <source>
        <dbReference type="ARBA" id="ARBA00023136"/>
    </source>
</evidence>
<dbReference type="PANTHER" id="PTHR45436:SF15">
    <property type="entry name" value="SENSOR HISTIDINE KINASE CUSS"/>
    <property type="match status" value="1"/>
</dbReference>
<dbReference type="SMART" id="SM00387">
    <property type="entry name" value="HATPase_c"/>
    <property type="match status" value="1"/>
</dbReference>
<dbReference type="GO" id="GO:0000155">
    <property type="term" value="F:phosphorelay sensor kinase activity"/>
    <property type="evidence" value="ECO:0007669"/>
    <property type="project" value="InterPro"/>
</dbReference>
<reference evidence="14 15" key="1">
    <citation type="submission" date="2017-03" db="EMBL/GenBank/DDBJ databases">
        <title>Lifting the veil on microbial sulfur biogeochemistry in mining wastewaters.</title>
        <authorList>
            <person name="Kantor R.S."/>
            <person name="Colenbrander Nelson T."/>
            <person name="Marshall S."/>
            <person name="Bennett D."/>
            <person name="Apte S."/>
            <person name="Camacho D."/>
            <person name="Thomas B.C."/>
            <person name="Warren L.A."/>
            <person name="Banfield J.F."/>
        </authorList>
    </citation>
    <scope>NUCLEOTIDE SEQUENCE [LARGE SCALE GENOMIC DNA]</scope>
    <source>
        <strain evidence="14">32-68-21</strain>
    </source>
</reference>
<dbReference type="InterPro" id="IPR036890">
    <property type="entry name" value="HATPase_C_sf"/>
</dbReference>
<feature type="transmembrane region" description="Helical" evidence="11">
    <location>
        <begin position="12"/>
        <end position="32"/>
    </location>
</feature>
<evidence type="ECO:0000256" key="8">
    <source>
        <dbReference type="ARBA" id="ARBA00022989"/>
    </source>
</evidence>
<name>A0A258HN43_9CAUL</name>
<dbReference type="SUPFAM" id="SSF55874">
    <property type="entry name" value="ATPase domain of HSP90 chaperone/DNA topoisomerase II/histidine kinase"/>
    <property type="match status" value="1"/>
</dbReference>
<dbReference type="CDD" id="cd00082">
    <property type="entry name" value="HisKA"/>
    <property type="match status" value="1"/>
</dbReference>
<keyword evidence="7 14" id="KW-0418">Kinase</keyword>
<evidence type="ECO:0000256" key="9">
    <source>
        <dbReference type="ARBA" id="ARBA00023012"/>
    </source>
</evidence>
<evidence type="ECO:0000256" key="3">
    <source>
        <dbReference type="ARBA" id="ARBA00012438"/>
    </source>
</evidence>
<evidence type="ECO:0000256" key="7">
    <source>
        <dbReference type="ARBA" id="ARBA00022777"/>
    </source>
</evidence>
<evidence type="ECO:0000313" key="15">
    <source>
        <dbReference type="Proteomes" id="UP000216147"/>
    </source>
</evidence>
<dbReference type="EMBL" id="NCEQ01000004">
    <property type="protein sequence ID" value="OYX57772.1"/>
    <property type="molecule type" value="Genomic_DNA"/>
</dbReference>
<dbReference type="SMART" id="SM00388">
    <property type="entry name" value="HisKA"/>
    <property type="match status" value="1"/>
</dbReference>
<evidence type="ECO:0000256" key="6">
    <source>
        <dbReference type="ARBA" id="ARBA00022692"/>
    </source>
</evidence>
<evidence type="ECO:0000256" key="5">
    <source>
        <dbReference type="ARBA" id="ARBA00022679"/>
    </source>
</evidence>
<dbReference type="InterPro" id="IPR003594">
    <property type="entry name" value="HATPase_dom"/>
</dbReference>
<dbReference type="Proteomes" id="UP000216147">
    <property type="component" value="Unassembled WGS sequence"/>
</dbReference>
<keyword evidence="5" id="KW-0808">Transferase</keyword>
<dbReference type="Pfam" id="PF00512">
    <property type="entry name" value="HisKA"/>
    <property type="match status" value="1"/>
</dbReference>
<dbReference type="InterPro" id="IPR036097">
    <property type="entry name" value="HisK_dim/P_sf"/>
</dbReference>
<organism evidence="14 15">
    <name type="scientific">Brevundimonas subvibrioides</name>
    <dbReference type="NCBI Taxonomy" id="74313"/>
    <lineage>
        <taxon>Bacteria</taxon>
        <taxon>Pseudomonadati</taxon>
        <taxon>Pseudomonadota</taxon>
        <taxon>Alphaproteobacteria</taxon>
        <taxon>Caulobacterales</taxon>
        <taxon>Caulobacteraceae</taxon>
        <taxon>Brevundimonas</taxon>
    </lineage>
</organism>
<comment type="catalytic activity">
    <reaction evidence="1">
        <text>ATP + protein L-histidine = ADP + protein N-phospho-L-histidine.</text>
        <dbReference type="EC" id="2.7.13.3"/>
    </reaction>
</comment>
<dbReference type="PROSITE" id="PS50885">
    <property type="entry name" value="HAMP"/>
    <property type="match status" value="1"/>
</dbReference>
<keyword evidence="9" id="KW-0902">Two-component regulatory system</keyword>
<feature type="transmembrane region" description="Helical" evidence="11">
    <location>
        <begin position="58"/>
        <end position="77"/>
    </location>
</feature>
<keyword evidence="4" id="KW-0597">Phosphoprotein</keyword>
<evidence type="ECO:0000256" key="1">
    <source>
        <dbReference type="ARBA" id="ARBA00000085"/>
    </source>
</evidence>
<sequence>MTRTPSIFQRLMLGFALMSVIGGFILLLFVGVEYGLSSRARRDEIQFAGIANEVADHVVVPLLVLIVPMILAALWVIRSSLRPLSLAGARIEAAQAADKGFRVDVHDFPAEATGFADAVNGMLARLDEAATRQEAFAADVAHELRTPLAVLALELDRLESAEGQRLKRDVAAMSRLVDQLLVLAQLDAQAAAPVTATPVDLAEVATEIVSQYAPLAVAENKSVALELDGGVLVEGRREAIAAALRNLVENGLRVTPPGSTVIVGAGPGARLSVIDGGGGLTSERLADLSQRYRRGDHASTSGAGLGLAIVSRIMAAHGGRIETRPDRSELILVFAPAKENQT</sequence>
<dbReference type="Gene3D" id="3.30.565.10">
    <property type="entry name" value="Histidine kinase-like ATPase, C-terminal domain"/>
    <property type="match status" value="1"/>
</dbReference>
<dbReference type="Gene3D" id="1.10.287.130">
    <property type="match status" value="1"/>
</dbReference>
<dbReference type="SUPFAM" id="SSF47384">
    <property type="entry name" value="Homodimeric domain of signal transducing histidine kinase"/>
    <property type="match status" value="1"/>
</dbReference>
<protein>
    <recommendedName>
        <fullName evidence="3">histidine kinase</fullName>
        <ecNumber evidence="3">2.7.13.3</ecNumber>
    </recommendedName>
</protein>
<dbReference type="InterPro" id="IPR004358">
    <property type="entry name" value="Sig_transdc_His_kin-like_C"/>
</dbReference>
<accession>A0A258HN43</accession>
<evidence type="ECO:0000259" key="13">
    <source>
        <dbReference type="PROSITE" id="PS50885"/>
    </source>
</evidence>
<dbReference type="InterPro" id="IPR050428">
    <property type="entry name" value="TCS_sensor_his_kinase"/>
</dbReference>
<comment type="caution">
    <text evidence="14">The sequence shown here is derived from an EMBL/GenBank/DDBJ whole genome shotgun (WGS) entry which is preliminary data.</text>
</comment>
<dbReference type="Pfam" id="PF02518">
    <property type="entry name" value="HATPase_c"/>
    <property type="match status" value="1"/>
</dbReference>
<gene>
    <name evidence="14" type="ORF">B7Y86_04670</name>
</gene>
<evidence type="ECO:0000256" key="11">
    <source>
        <dbReference type="SAM" id="Phobius"/>
    </source>
</evidence>
<keyword evidence="8 11" id="KW-1133">Transmembrane helix</keyword>
<dbReference type="InterPro" id="IPR003661">
    <property type="entry name" value="HisK_dim/P_dom"/>
</dbReference>
<feature type="domain" description="HAMP" evidence="13">
    <location>
        <begin position="78"/>
        <end position="131"/>
    </location>
</feature>
<dbReference type="PROSITE" id="PS50109">
    <property type="entry name" value="HIS_KIN"/>
    <property type="match status" value="1"/>
</dbReference>
<feature type="domain" description="Histidine kinase" evidence="12">
    <location>
        <begin position="139"/>
        <end position="339"/>
    </location>
</feature>
<dbReference type="EC" id="2.7.13.3" evidence="3"/>
<comment type="subcellular location">
    <subcellularLocation>
        <location evidence="2">Membrane</location>
        <topology evidence="2">Multi-pass membrane protein</topology>
    </subcellularLocation>
</comment>
<dbReference type="InterPro" id="IPR003660">
    <property type="entry name" value="HAMP_dom"/>
</dbReference>